<dbReference type="InterPro" id="IPR039518">
    <property type="entry name" value="WhiA_LAGLIDADG_dom"/>
</dbReference>
<accession>A0A380LR08</accession>
<feature type="domain" description="WhiA LAGLIDADG-like" evidence="7">
    <location>
        <begin position="124"/>
        <end position="215"/>
    </location>
</feature>
<dbReference type="Proteomes" id="UP000255523">
    <property type="component" value="Unassembled WGS sequence"/>
</dbReference>
<dbReference type="PANTHER" id="PTHR37307:SF1">
    <property type="entry name" value="CELL DIVISION PROTEIN WHIA-RELATED"/>
    <property type="match status" value="1"/>
</dbReference>
<dbReference type="NCBIfam" id="TIGR00647">
    <property type="entry name" value="DNA_bind_WhiA"/>
    <property type="match status" value="1"/>
</dbReference>
<evidence type="ECO:0000256" key="3">
    <source>
        <dbReference type="ARBA" id="ARBA00023306"/>
    </source>
</evidence>
<dbReference type="Pfam" id="PF02650">
    <property type="entry name" value="HTH_WhiA"/>
    <property type="match status" value="1"/>
</dbReference>
<dbReference type="InterPro" id="IPR003802">
    <property type="entry name" value="Sporulation_regulator_WhiA"/>
</dbReference>
<dbReference type="GO" id="GO:0003677">
    <property type="term" value="F:DNA binding"/>
    <property type="evidence" value="ECO:0007669"/>
    <property type="project" value="UniProtKB-UniRule"/>
</dbReference>
<keyword evidence="1 4" id="KW-0132">Cell division</keyword>
<comment type="similarity">
    <text evidence="4">Belongs to the WhiA family.</text>
</comment>
<keyword evidence="2 4" id="KW-0238">DNA-binding</keyword>
<evidence type="ECO:0000313" key="8">
    <source>
        <dbReference type="EMBL" id="SUO05020.1"/>
    </source>
</evidence>
<evidence type="ECO:0000259" key="7">
    <source>
        <dbReference type="Pfam" id="PF14527"/>
    </source>
</evidence>
<keyword evidence="9" id="KW-1185">Reference proteome</keyword>
<evidence type="ECO:0000259" key="6">
    <source>
        <dbReference type="Pfam" id="PF10298"/>
    </source>
</evidence>
<evidence type="ECO:0000256" key="1">
    <source>
        <dbReference type="ARBA" id="ARBA00022618"/>
    </source>
</evidence>
<evidence type="ECO:0000256" key="4">
    <source>
        <dbReference type="HAMAP-Rule" id="MF_01420"/>
    </source>
</evidence>
<dbReference type="SUPFAM" id="SSF55608">
    <property type="entry name" value="Homing endonucleases"/>
    <property type="match status" value="1"/>
</dbReference>
<dbReference type="Pfam" id="PF10298">
    <property type="entry name" value="WhiA_N"/>
    <property type="match status" value="1"/>
</dbReference>
<protein>
    <recommendedName>
        <fullName evidence="4">Probable cell division protein WhiA</fullName>
    </recommendedName>
</protein>
<organism evidence="8 9">
    <name type="scientific">Faecalicoccus pleomorphus</name>
    <dbReference type="NCBI Taxonomy" id="1323"/>
    <lineage>
        <taxon>Bacteria</taxon>
        <taxon>Bacillati</taxon>
        <taxon>Bacillota</taxon>
        <taxon>Erysipelotrichia</taxon>
        <taxon>Erysipelotrichales</taxon>
        <taxon>Erysipelotrichaceae</taxon>
        <taxon>Faecalicoccus</taxon>
    </lineage>
</organism>
<reference evidence="8 9" key="1">
    <citation type="submission" date="2018-06" db="EMBL/GenBank/DDBJ databases">
        <authorList>
            <consortium name="Pathogen Informatics"/>
            <person name="Doyle S."/>
        </authorList>
    </citation>
    <scope>NUCLEOTIDE SEQUENCE [LARGE SCALE GENOMIC DNA]</scope>
    <source>
        <strain evidence="8 9">NCTC11087</strain>
    </source>
</reference>
<dbReference type="OrthoDB" id="401278at2"/>
<dbReference type="GeneID" id="77462887"/>
<dbReference type="GO" id="GO:0051301">
    <property type="term" value="P:cell division"/>
    <property type="evidence" value="ECO:0007669"/>
    <property type="project" value="UniProtKB-UniRule"/>
</dbReference>
<name>A0A380LR08_9FIRM</name>
<dbReference type="EMBL" id="UHFX01000003">
    <property type="protein sequence ID" value="SUO05020.1"/>
    <property type="molecule type" value="Genomic_DNA"/>
</dbReference>
<dbReference type="PANTHER" id="PTHR37307">
    <property type="entry name" value="CELL DIVISION PROTEIN WHIA-RELATED"/>
    <property type="match status" value="1"/>
</dbReference>
<feature type="domain" description="Sporulation regulator WhiA C-terminal" evidence="5">
    <location>
        <begin position="220"/>
        <end position="306"/>
    </location>
</feature>
<gene>
    <name evidence="4 8" type="primary">whiA</name>
    <name evidence="8" type="ORF">NCTC11087_01953</name>
</gene>
<proteinExistence type="inferred from homology"/>
<keyword evidence="3 4" id="KW-0131">Cell cycle</keyword>
<dbReference type="Pfam" id="PF14527">
    <property type="entry name" value="LAGLIDADG_WhiA"/>
    <property type="match status" value="1"/>
</dbReference>
<sequence>MSFTSEVKKQICDDVLDTSAAKAQLCALLQMRASLHMNWQGMYLSFQTENATIAKHVFQRMKEQYQVDPRLSVLRKMQLKKNNVYRIQVYDKAQTILSDLKILTESGLHFAPPIQYTRSEKNARAYLQGCFLAGGSINDPKTTNYHCEISTHEEQMAQSIQKMMQRFYLPAKTIRRKNAYIVYLKAGDKIADFLKLCNASQALFDFEDSRIQRDFYNNLKRLDNCELANEMKALKAGKKQLDYIYALEQNENKVEISSKIRHVMEIRKKFPEASMNELCEQCYLAYGEIISKSGMKHRLGKIKEMAKPFLEDADA</sequence>
<comment type="function">
    <text evidence="4">Involved in cell division and chromosome segregation.</text>
</comment>
<dbReference type="HAMAP" id="MF_01420">
    <property type="entry name" value="HTH_type_WhiA"/>
    <property type="match status" value="1"/>
</dbReference>
<dbReference type="InterPro" id="IPR018478">
    <property type="entry name" value="Sporu_reg_WhiA_N_dom"/>
</dbReference>
<dbReference type="AlphaFoldDB" id="A0A380LR08"/>
<dbReference type="InterPro" id="IPR027434">
    <property type="entry name" value="Homing_endonucl"/>
</dbReference>
<dbReference type="Gene3D" id="3.10.28.10">
    <property type="entry name" value="Homing endonucleases"/>
    <property type="match status" value="1"/>
</dbReference>
<evidence type="ECO:0000259" key="5">
    <source>
        <dbReference type="Pfam" id="PF02650"/>
    </source>
</evidence>
<dbReference type="GO" id="GO:0043937">
    <property type="term" value="P:regulation of sporulation"/>
    <property type="evidence" value="ECO:0007669"/>
    <property type="project" value="InterPro"/>
</dbReference>
<dbReference type="RefSeq" id="WP_022790625.1">
    <property type="nucleotide sequence ID" value="NZ_CBCTMB010000002.1"/>
</dbReference>
<evidence type="ECO:0000256" key="2">
    <source>
        <dbReference type="ARBA" id="ARBA00023125"/>
    </source>
</evidence>
<dbReference type="InterPro" id="IPR023054">
    <property type="entry name" value="Sporulation_regulator_WhiA_C"/>
</dbReference>
<evidence type="ECO:0000313" key="9">
    <source>
        <dbReference type="Proteomes" id="UP000255523"/>
    </source>
</evidence>
<feature type="domain" description="Sporulation transcription regulator WhiA N-terminal" evidence="6">
    <location>
        <begin position="19"/>
        <end position="103"/>
    </location>
</feature>